<keyword evidence="3" id="KW-1185">Reference proteome</keyword>
<evidence type="ECO:0000313" key="3">
    <source>
        <dbReference type="Proteomes" id="UP000588647"/>
    </source>
</evidence>
<dbReference type="Proteomes" id="UP000588647">
    <property type="component" value="Unassembled WGS sequence"/>
</dbReference>
<organism evidence="2 3">
    <name type="scientific">Aurantimonas endophytica</name>
    <dbReference type="NCBI Taxonomy" id="1522175"/>
    <lineage>
        <taxon>Bacteria</taxon>
        <taxon>Pseudomonadati</taxon>
        <taxon>Pseudomonadota</taxon>
        <taxon>Alphaproteobacteria</taxon>
        <taxon>Hyphomicrobiales</taxon>
        <taxon>Aurantimonadaceae</taxon>
        <taxon>Aurantimonas</taxon>
    </lineage>
</organism>
<reference evidence="2 3" key="1">
    <citation type="submission" date="2020-08" db="EMBL/GenBank/DDBJ databases">
        <title>Genomic Encyclopedia of Type Strains, Phase IV (KMG-IV): sequencing the most valuable type-strain genomes for metagenomic binning, comparative biology and taxonomic classification.</title>
        <authorList>
            <person name="Goeker M."/>
        </authorList>
    </citation>
    <scope>NUCLEOTIDE SEQUENCE [LARGE SCALE GENOMIC DNA]</scope>
    <source>
        <strain evidence="2 3">DSM 103570</strain>
    </source>
</reference>
<dbReference type="InterPro" id="IPR007712">
    <property type="entry name" value="RelE/ParE_toxin"/>
</dbReference>
<gene>
    <name evidence="2" type="ORF">GGR03_004577</name>
</gene>
<proteinExistence type="predicted"/>
<dbReference type="EMBL" id="JACIEM010000006">
    <property type="protein sequence ID" value="MBB4005478.1"/>
    <property type="molecule type" value="Genomic_DNA"/>
</dbReference>
<sequence length="87" mass="9935">MPSAVLPARRLAERLEGAIERLSRFPESGRRRDDLAAEISTIAVDHTLLIAYRVDPGHILILRIFYAGRDFEADLRDDEQDQSDRES</sequence>
<dbReference type="Pfam" id="PF05016">
    <property type="entry name" value="ParE_toxin"/>
    <property type="match status" value="1"/>
</dbReference>
<comment type="caution">
    <text evidence="2">The sequence shown here is derived from an EMBL/GenBank/DDBJ whole genome shotgun (WGS) entry which is preliminary data.</text>
</comment>
<dbReference type="RefSeq" id="WP_183211025.1">
    <property type="nucleotide sequence ID" value="NZ_JAAAMM010000006.1"/>
</dbReference>
<dbReference type="Gene3D" id="3.30.2310.20">
    <property type="entry name" value="RelE-like"/>
    <property type="match status" value="1"/>
</dbReference>
<evidence type="ECO:0000256" key="1">
    <source>
        <dbReference type="ARBA" id="ARBA00022649"/>
    </source>
</evidence>
<protein>
    <submittedName>
        <fullName evidence="2">Toxin ParE1/3/4</fullName>
    </submittedName>
</protein>
<accession>A0A7W6MRY8</accession>
<name>A0A7W6MRY8_9HYPH</name>
<keyword evidence="1" id="KW-1277">Toxin-antitoxin system</keyword>
<evidence type="ECO:0000313" key="2">
    <source>
        <dbReference type="EMBL" id="MBB4005478.1"/>
    </source>
</evidence>
<dbReference type="InterPro" id="IPR035093">
    <property type="entry name" value="RelE/ParE_toxin_dom_sf"/>
</dbReference>
<dbReference type="AlphaFoldDB" id="A0A7W6MRY8"/>